<keyword evidence="3" id="KW-0732">Signal</keyword>
<evidence type="ECO:0000256" key="7">
    <source>
        <dbReference type="SAM" id="Phobius"/>
    </source>
</evidence>
<evidence type="ECO:0000256" key="2">
    <source>
        <dbReference type="ARBA" id="ARBA00022630"/>
    </source>
</evidence>
<organism evidence="9 10">
    <name type="scientific">Prorocentrum cordatum</name>
    <dbReference type="NCBI Taxonomy" id="2364126"/>
    <lineage>
        <taxon>Eukaryota</taxon>
        <taxon>Sar</taxon>
        <taxon>Alveolata</taxon>
        <taxon>Dinophyceae</taxon>
        <taxon>Prorocentrales</taxon>
        <taxon>Prorocentraceae</taxon>
        <taxon>Prorocentrum</taxon>
    </lineage>
</organism>
<evidence type="ECO:0000259" key="8">
    <source>
        <dbReference type="Pfam" id="PF00732"/>
    </source>
</evidence>
<evidence type="ECO:0000256" key="5">
    <source>
        <dbReference type="ARBA" id="ARBA00022857"/>
    </source>
</evidence>
<comment type="similarity">
    <text evidence="1">Belongs to the carotenoid/retinoid oxidoreductase family. CrtISO subfamily.</text>
</comment>
<dbReference type="Pfam" id="PF13450">
    <property type="entry name" value="NAD_binding_8"/>
    <property type="match status" value="1"/>
</dbReference>
<dbReference type="Pfam" id="PF00732">
    <property type="entry name" value="GMC_oxred_N"/>
    <property type="match status" value="1"/>
</dbReference>
<keyword evidence="7" id="KW-1133">Transmembrane helix</keyword>
<keyword evidence="10" id="KW-1185">Reference proteome</keyword>
<gene>
    <name evidence="9" type="ORF">PCOR1329_LOCUS12389</name>
</gene>
<dbReference type="InterPro" id="IPR052206">
    <property type="entry name" value="Retinol_saturase"/>
</dbReference>
<feature type="transmembrane region" description="Helical" evidence="7">
    <location>
        <begin position="60"/>
        <end position="84"/>
    </location>
</feature>
<keyword evidence="7" id="KW-0812">Transmembrane</keyword>
<dbReference type="Gene3D" id="3.50.50.60">
    <property type="entry name" value="FAD/NAD(P)-binding domain"/>
    <property type="match status" value="2"/>
</dbReference>
<evidence type="ECO:0000256" key="4">
    <source>
        <dbReference type="ARBA" id="ARBA00022827"/>
    </source>
</evidence>
<keyword evidence="6" id="KW-0520">NAD</keyword>
<feature type="transmembrane region" description="Helical" evidence="7">
    <location>
        <begin position="16"/>
        <end position="39"/>
    </location>
</feature>
<dbReference type="PANTHER" id="PTHR46091">
    <property type="entry name" value="BLR7054 PROTEIN"/>
    <property type="match status" value="1"/>
</dbReference>
<proteinExistence type="inferred from homology"/>
<keyword evidence="4" id="KW-0274">FAD</keyword>
<dbReference type="InterPro" id="IPR036188">
    <property type="entry name" value="FAD/NAD-bd_sf"/>
</dbReference>
<keyword evidence="7" id="KW-0472">Membrane</keyword>
<keyword evidence="5" id="KW-0521">NADP</keyword>
<evidence type="ECO:0000313" key="10">
    <source>
        <dbReference type="Proteomes" id="UP001189429"/>
    </source>
</evidence>
<feature type="domain" description="Glucose-methanol-choline oxidoreductase N-terminal" evidence="8">
    <location>
        <begin position="367"/>
        <end position="434"/>
    </location>
</feature>
<comment type="caution">
    <text evidence="9">The sequence shown here is derived from an EMBL/GenBank/DDBJ whole genome shotgun (WGS) entry which is preliminary data.</text>
</comment>
<evidence type="ECO:0000256" key="1">
    <source>
        <dbReference type="ARBA" id="ARBA00005855"/>
    </source>
</evidence>
<dbReference type="SUPFAM" id="SSF51905">
    <property type="entry name" value="FAD/NAD(P)-binding domain"/>
    <property type="match status" value="1"/>
</dbReference>
<evidence type="ECO:0000256" key="6">
    <source>
        <dbReference type="ARBA" id="ARBA00023027"/>
    </source>
</evidence>
<reference evidence="9" key="1">
    <citation type="submission" date="2023-10" db="EMBL/GenBank/DDBJ databases">
        <authorList>
            <person name="Chen Y."/>
            <person name="Shah S."/>
            <person name="Dougan E. K."/>
            <person name="Thang M."/>
            <person name="Chan C."/>
        </authorList>
    </citation>
    <scope>NUCLEOTIDE SEQUENCE [LARGE SCALE GENOMIC DNA]</scope>
</reference>
<dbReference type="InterPro" id="IPR000172">
    <property type="entry name" value="GMC_OxRdtase_N"/>
</dbReference>
<protein>
    <recommendedName>
        <fullName evidence="8">Glucose-methanol-choline oxidoreductase N-terminal domain-containing protein</fullName>
    </recommendedName>
</protein>
<name>A0ABN9QJ15_9DINO</name>
<evidence type="ECO:0000256" key="3">
    <source>
        <dbReference type="ARBA" id="ARBA00022729"/>
    </source>
</evidence>
<keyword evidence="2" id="KW-0285">Flavoprotein</keyword>
<evidence type="ECO:0000313" key="9">
    <source>
        <dbReference type="EMBL" id="CAK0806023.1"/>
    </source>
</evidence>
<dbReference type="EMBL" id="CAUYUJ010003612">
    <property type="protein sequence ID" value="CAK0806023.1"/>
    <property type="molecule type" value="Genomic_DNA"/>
</dbReference>
<dbReference type="PANTHER" id="PTHR46091:SF3">
    <property type="entry name" value="AMINE OXIDASE DOMAIN-CONTAINING PROTEIN"/>
    <property type="match status" value="1"/>
</dbReference>
<sequence length="705" mass="76259">MARKKEDEGVQDFATMFSWLFGMSLLGGAGATLLGLSVVPALGRHGRFPLVQALARNQRSLWLAAGAALAPAAGAVTGLLLAYLGVPLLQPKGWAPPEKRSRSCAKVRFSAKAAEEKGPWDVIIVGSGMGGLTCGSVLSQLGYKVMVLEAHEVAGGSTHDYNVDGKTDYKFPSGLHYTIPASEEMLQVSCGAARPPVRFARMGDDTVLHDGAYDRVRLSRAGDAELRVISDTALKKDMRARFPNLVPQLERFERVSTQLLQAFPIWSALHAFPWSVKRVLLPVLLPSAWWRYAGRSAKDVFEELFADAPESERENVIKMQAYLCGLFLDLRDSGCAPDTVSFFMIAAVGLGFPHEGGAYLVNGTGEMAATLVQAIEDRGGSVFVRAPVARVLVEERSGRAVGVETTRDAGAVRLMAKCCVVSACGWRNTARLCKGTAFPSPDELKLGQGDGFVMANIGIRGCAAELKLECANMELLPAGQGMSVFDGVRRYMNDPLGVPAKDIPMMITFPSVKDRAHKSRPRKEEGRETAQLLCLARTEWFGKLEEPDVGTVATPAWREPVRTQEYKDLKGRWIERLRSVLLSIYPQLEGKIELFDLSTPQTIEHYLPTGSGSAIGLDTAAGVGCRFTDYGVMRLLDMRTPVPGLWMTGQDDALMCGVPLAQAAGLLTAIRIAGPLRSSWFMARAAWLLAASLGHKARSAVCGSA</sequence>
<dbReference type="Proteomes" id="UP001189429">
    <property type="component" value="Unassembled WGS sequence"/>
</dbReference>
<accession>A0ABN9QJ15</accession>